<feature type="transmembrane region" description="Helical" evidence="2">
    <location>
        <begin position="457"/>
        <end position="480"/>
    </location>
</feature>
<dbReference type="GO" id="GO:0042910">
    <property type="term" value="F:xenobiotic transmembrane transporter activity"/>
    <property type="evidence" value="ECO:0007669"/>
    <property type="project" value="TreeGrafter"/>
</dbReference>
<feature type="transmembrane region" description="Helical" evidence="2">
    <location>
        <begin position="883"/>
        <end position="903"/>
    </location>
</feature>
<protein>
    <submittedName>
        <fullName evidence="3">Efflux RND transporter permease subunit</fullName>
    </submittedName>
</protein>
<feature type="transmembrane region" description="Helical" evidence="2">
    <location>
        <begin position="336"/>
        <end position="354"/>
    </location>
</feature>
<proteinExistence type="predicted"/>
<dbReference type="Gene3D" id="3.30.70.1440">
    <property type="entry name" value="Multidrug efflux transporter AcrB pore domain"/>
    <property type="match status" value="1"/>
</dbReference>
<evidence type="ECO:0000256" key="1">
    <source>
        <dbReference type="SAM" id="Coils"/>
    </source>
</evidence>
<evidence type="ECO:0000313" key="3">
    <source>
        <dbReference type="EMBL" id="RJP59917.1"/>
    </source>
</evidence>
<dbReference type="Proteomes" id="UP000266426">
    <property type="component" value="Unassembled WGS sequence"/>
</dbReference>
<feature type="transmembrane region" description="Helical" evidence="2">
    <location>
        <begin position="986"/>
        <end position="1011"/>
    </location>
</feature>
<feature type="transmembrane region" description="Helical" evidence="2">
    <location>
        <begin position="909"/>
        <end position="934"/>
    </location>
</feature>
<dbReference type="Gene3D" id="1.20.1640.10">
    <property type="entry name" value="Multidrug efflux transporter AcrB transmembrane domain"/>
    <property type="match status" value="2"/>
</dbReference>
<feature type="transmembrane region" description="Helical" evidence="2">
    <location>
        <begin position="384"/>
        <end position="409"/>
    </location>
</feature>
<keyword evidence="2" id="KW-0812">Transmembrane</keyword>
<feature type="transmembrane region" description="Helical" evidence="2">
    <location>
        <begin position="429"/>
        <end position="451"/>
    </location>
</feature>
<feature type="coiled-coil region" evidence="1">
    <location>
        <begin position="93"/>
        <end position="127"/>
    </location>
</feature>
<dbReference type="Gene3D" id="3.30.2090.10">
    <property type="entry name" value="Multidrug efflux transporter AcrB TolC docking domain, DN and DC subdomains"/>
    <property type="match status" value="2"/>
</dbReference>
<feature type="transmembrane region" description="Helical" evidence="2">
    <location>
        <begin position="955"/>
        <end position="974"/>
    </location>
</feature>
<dbReference type="InterPro" id="IPR027463">
    <property type="entry name" value="AcrB_DN_DC_subdom"/>
</dbReference>
<reference evidence="3 4" key="1">
    <citation type="journal article" date="2017" name="ISME J.">
        <title>Energy and carbon metabolisms in a deep terrestrial subsurface fluid microbial community.</title>
        <authorList>
            <person name="Momper L."/>
            <person name="Jungbluth S.P."/>
            <person name="Lee M.D."/>
            <person name="Amend J.P."/>
        </authorList>
    </citation>
    <scope>NUCLEOTIDE SEQUENCE [LARGE SCALE GENOMIC DNA]</scope>
    <source>
        <strain evidence="3">SURF_26</strain>
    </source>
</reference>
<dbReference type="GO" id="GO:0005886">
    <property type="term" value="C:plasma membrane"/>
    <property type="evidence" value="ECO:0007669"/>
    <property type="project" value="TreeGrafter"/>
</dbReference>
<feature type="transmembrane region" description="Helical" evidence="2">
    <location>
        <begin position="857"/>
        <end position="876"/>
    </location>
</feature>
<dbReference type="PANTHER" id="PTHR32063:SF33">
    <property type="entry name" value="RND SUPERFAMILY EFFLUX PUMP PERMEASE COMPONENT"/>
    <property type="match status" value="1"/>
</dbReference>
<organism evidence="3 4">
    <name type="scientific">Candidatus Auribacter fodinae</name>
    <dbReference type="NCBI Taxonomy" id="2093366"/>
    <lineage>
        <taxon>Bacteria</taxon>
        <taxon>Pseudomonadati</taxon>
        <taxon>Candidatus Auribacterota</taxon>
        <taxon>Candidatus Auribacteria</taxon>
        <taxon>Candidatus Auribacterales</taxon>
        <taxon>Candidatus Auribacteraceae</taxon>
        <taxon>Candidatus Auribacter</taxon>
    </lineage>
</organism>
<feature type="transmembrane region" description="Helical" evidence="2">
    <location>
        <begin position="12"/>
        <end position="29"/>
    </location>
</feature>
<comment type="caution">
    <text evidence="3">The sequence shown here is derived from an EMBL/GenBank/DDBJ whole genome shotgun (WGS) entry which is preliminary data.</text>
</comment>
<dbReference type="InterPro" id="IPR001036">
    <property type="entry name" value="Acrflvin-R"/>
</dbReference>
<evidence type="ECO:0000313" key="4">
    <source>
        <dbReference type="Proteomes" id="UP000266426"/>
    </source>
</evidence>
<accession>A0A3A4RAW7</accession>
<feature type="transmembrane region" description="Helical" evidence="2">
    <location>
        <begin position="361"/>
        <end position="378"/>
    </location>
</feature>
<dbReference type="Gene3D" id="3.30.70.1320">
    <property type="entry name" value="Multidrug efflux transporter AcrB pore domain like"/>
    <property type="match status" value="1"/>
</dbReference>
<dbReference type="EMBL" id="QZJZ01000039">
    <property type="protein sequence ID" value="RJP59917.1"/>
    <property type="molecule type" value="Genomic_DNA"/>
</dbReference>
<gene>
    <name evidence="3" type="ORF">C4541_05130</name>
</gene>
<dbReference type="SUPFAM" id="SSF82714">
    <property type="entry name" value="Multidrug efflux transporter AcrB TolC docking domain, DN and DC subdomains"/>
    <property type="match status" value="2"/>
</dbReference>
<feature type="transmembrane region" description="Helical" evidence="2">
    <location>
        <begin position="519"/>
        <end position="536"/>
    </location>
</feature>
<keyword evidence="1" id="KW-0175">Coiled coil</keyword>
<dbReference type="Pfam" id="PF00873">
    <property type="entry name" value="ACR_tran"/>
    <property type="match status" value="1"/>
</dbReference>
<sequence length="1029" mass="115029">MSIARFSVRQKVLVNFAVFIIIVAGVYLYNTVPRETFPLIKTKRIQITTIDPDISSPSDVEDLITIPIEDELEDVDGLVEIISQSGEGMSRIMVKASDEVDNLDTLINDIRQKIDIVKKELPDTTEEPVIEEVKFSIPLISIGLTGTFDFFEAKKYVDMIEDDLELLDGVRDVWVSGIEDREVWIEIDPLRMASYGLTIDDISRVISRKNLNLSAGTLKTTRGEFQIRGLGEIENPFEIKKIIVKKDAQGRQVTIGDFAQVVDRFEENKMFSRVNGKRAVTLTVLKTEDADAISLSAAIKKEMKKYEKLLPESMGLIVFADTSKYIFNRIQTMESSAVMGLILVTVLLVLFLNWRMSLMTALGIPVAIFGAVILMWLTGNTINLLTMFGLIMALGMIVDDSIVVVENVYRYIEKGYTPVQAAVYGTDEVFWPVVGSVSTTIAAFTPLVFMSGDLGKFMAFIPLMVIFALIASLFEAFFVLPSHLADFVKKTPRERKNRLLKKIITVYAYALKLCLRHRYIFVVLCVVGIISTIWFSKKTARFILFETSYIDEIYVRVETPERNKLEDTEQVIKNIEERIIAHIPRSEYHTIESTIGSMLDKDKINYKMGSNVSMMRIDITEENPDTRSGNEIIQHMIWLLKDIPGAKSIEVTSQGGGPPEGQAVELEIAGEDFAIMQKVISEIKDKLSSIKGVQNIADNFEAGKEEYRIIIDEEKANLFGLDNTDISRSVRNTFAGLKSTEIRMVSDDVDVVIKAYEPYRKLREHIENLEVRTPSGSTVRLKAIAEILRAPGYNSIHRKNNKRIISVTADVDKDITTSAEVNMILHDQLLDVPARYPGIRLFYEGQSKDTQESLQSLGVAFIIAFLSIYMIIGAIFHSFVQPLVVVSIIPFALTGVLMGLIISGKSLGLMALLGSVALTGIVVNDSIIMVDFINKNRRENGGRWGSILRSGTLRFRPIMLTSVTTIVGLAPLIFSGGQTQILAPMAISISWGLAFGTILTLLLIPCLIAIIDDLKIAITGQWRITIDDL</sequence>
<dbReference type="Gene3D" id="3.30.70.1430">
    <property type="entry name" value="Multidrug efflux transporter AcrB pore domain"/>
    <property type="match status" value="2"/>
</dbReference>
<keyword evidence="2" id="KW-1133">Transmembrane helix</keyword>
<name>A0A3A4RAW7_9BACT</name>
<dbReference type="PANTHER" id="PTHR32063">
    <property type="match status" value="1"/>
</dbReference>
<dbReference type="PRINTS" id="PR00702">
    <property type="entry name" value="ACRIFLAVINRP"/>
</dbReference>
<evidence type="ECO:0000256" key="2">
    <source>
        <dbReference type="SAM" id="Phobius"/>
    </source>
</evidence>
<dbReference type="SUPFAM" id="SSF82866">
    <property type="entry name" value="Multidrug efflux transporter AcrB transmembrane domain"/>
    <property type="match status" value="2"/>
</dbReference>
<dbReference type="SUPFAM" id="SSF82693">
    <property type="entry name" value="Multidrug efflux transporter AcrB pore domain, PN1, PN2, PC1 and PC2 subdomains"/>
    <property type="match status" value="2"/>
</dbReference>
<keyword evidence="2" id="KW-0472">Membrane</keyword>
<dbReference type="AlphaFoldDB" id="A0A3A4RAW7"/>